<accession>A0A3S5BDK7</accession>
<dbReference type="PRINTS" id="PR00049">
    <property type="entry name" value="WILMSTUMOUR"/>
</dbReference>
<gene>
    <name evidence="2" type="ORF">PXEA_LOCUS13875</name>
</gene>
<dbReference type="OrthoDB" id="5983572at2759"/>
<keyword evidence="3" id="KW-1185">Reference proteome</keyword>
<evidence type="ECO:0000313" key="2">
    <source>
        <dbReference type="EMBL" id="VEL20435.1"/>
    </source>
</evidence>
<sequence length="282" mass="29274">MRNEANCYPFPINCVSSSCLPVLSQLPTDAEDASSADLTLGREVKCPLNGFAHFPSFNPPPPRLGEKMAPLVGRKGRETSDAGLADLVRLQAVQMSSHLRLVNDTVLEFLACLPLVQTASPSPSASLSLSPSFSSALFAPGPPPLPPHSTAPSPPPPPPPPPPPAPLALPSAGVLVAHAKFLLRCTSHLVQLAADLCAGLPDPQEDWPPRLESHTTATAYTGAWDRVPAAGQLRVDVEWAGNMTCEALKSLIAQAKIVAAGLASQPAGSAGFHTALLPASPA</sequence>
<evidence type="ECO:0000313" key="3">
    <source>
        <dbReference type="Proteomes" id="UP000784294"/>
    </source>
</evidence>
<dbReference type="PROSITE" id="PS51257">
    <property type="entry name" value="PROKAR_LIPOPROTEIN"/>
    <property type="match status" value="1"/>
</dbReference>
<dbReference type="AlphaFoldDB" id="A0A3S5BDK7"/>
<name>A0A3S5BDK7_9PLAT</name>
<proteinExistence type="predicted"/>
<dbReference type="Proteomes" id="UP000784294">
    <property type="component" value="Unassembled WGS sequence"/>
</dbReference>
<feature type="compositionally biased region" description="Pro residues" evidence="1">
    <location>
        <begin position="140"/>
        <end position="166"/>
    </location>
</feature>
<dbReference type="EMBL" id="CAAALY010046454">
    <property type="protein sequence ID" value="VEL20435.1"/>
    <property type="molecule type" value="Genomic_DNA"/>
</dbReference>
<comment type="caution">
    <text evidence="2">The sequence shown here is derived from an EMBL/GenBank/DDBJ whole genome shotgun (WGS) entry which is preliminary data.</text>
</comment>
<reference evidence="2" key="1">
    <citation type="submission" date="2018-11" db="EMBL/GenBank/DDBJ databases">
        <authorList>
            <consortium name="Pathogen Informatics"/>
        </authorList>
    </citation>
    <scope>NUCLEOTIDE SEQUENCE</scope>
</reference>
<protein>
    <submittedName>
        <fullName evidence="2">Uncharacterized protein</fullName>
    </submittedName>
</protein>
<feature type="region of interest" description="Disordered" evidence="1">
    <location>
        <begin position="139"/>
        <end position="166"/>
    </location>
</feature>
<organism evidence="2 3">
    <name type="scientific">Protopolystoma xenopodis</name>
    <dbReference type="NCBI Taxonomy" id="117903"/>
    <lineage>
        <taxon>Eukaryota</taxon>
        <taxon>Metazoa</taxon>
        <taxon>Spiralia</taxon>
        <taxon>Lophotrochozoa</taxon>
        <taxon>Platyhelminthes</taxon>
        <taxon>Monogenea</taxon>
        <taxon>Polyopisthocotylea</taxon>
        <taxon>Polystomatidea</taxon>
        <taxon>Polystomatidae</taxon>
        <taxon>Protopolystoma</taxon>
    </lineage>
</organism>
<feature type="non-terminal residue" evidence="2">
    <location>
        <position position="1"/>
    </location>
</feature>
<evidence type="ECO:0000256" key="1">
    <source>
        <dbReference type="SAM" id="MobiDB-lite"/>
    </source>
</evidence>